<evidence type="ECO:0000313" key="2">
    <source>
        <dbReference type="EMBL" id="GMR62992.1"/>
    </source>
</evidence>
<feature type="compositionally biased region" description="Polar residues" evidence="1">
    <location>
        <begin position="23"/>
        <end position="34"/>
    </location>
</feature>
<sequence>RGGVDKFVEIEEGNISMRKAKSSRANLTSLQSNEGPGPLLKKNRYRVRTMAGKEKEEAVNIEPNYHTHHTRYSIIQVRKRDPKAVERSWRWYQTRRSTKQGWTRKPVVDQLLDWYSDKQVALEEELDAFYEEQLESAEPLRFPNQKETVRCLNTNYSNDQIGESINVCPETVIASKKTRSSHGASVHEGQGALQQGYFQDFSILKFSNFRKN</sequence>
<feature type="non-terminal residue" evidence="2">
    <location>
        <position position="1"/>
    </location>
</feature>
<reference evidence="3" key="1">
    <citation type="submission" date="2022-10" db="EMBL/GenBank/DDBJ databases">
        <title>Genome assembly of Pristionchus species.</title>
        <authorList>
            <person name="Yoshida K."/>
            <person name="Sommer R.J."/>
        </authorList>
    </citation>
    <scope>NUCLEOTIDE SEQUENCE [LARGE SCALE GENOMIC DNA]</scope>
    <source>
        <strain evidence="3">RS5460</strain>
    </source>
</reference>
<evidence type="ECO:0000256" key="1">
    <source>
        <dbReference type="SAM" id="MobiDB-lite"/>
    </source>
</evidence>
<evidence type="ECO:0000313" key="3">
    <source>
        <dbReference type="Proteomes" id="UP001328107"/>
    </source>
</evidence>
<protein>
    <submittedName>
        <fullName evidence="2">Uncharacterized protein</fullName>
    </submittedName>
</protein>
<comment type="caution">
    <text evidence="2">The sequence shown here is derived from an EMBL/GenBank/DDBJ whole genome shotgun (WGS) entry which is preliminary data.</text>
</comment>
<proteinExistence type="predicted"/>
<dbReference type="AlphaFoldDB" id="A0AAN5DIJ8"/>
<organism evidence="2 3">
    <name type="scientific">Pristionchus mayeri</name>
    <dbReference type="NCBI Taxonomy" id="1317129"/>
    <lineage>
        <taxon>Eukaryota</taxon>
        <taxon>Metazoa</taxon>
        <taxon>Ecdysozoa</taxon>
        <taxon>Nematoda</taxon>
        <taxon>Chromadorea</taxon>
        <taxon>Rhabditida</taxon>
        <taxon>Rhabditina</taxon>
        <taxon>Diplogasteromorpha</taxon>
        <taxon>Diplogasteroidea</taxon>
        <taxon>Neodiplogasteridae</taxon>
        <taxon>Pristionchus</taxon>
    </lineage>
</organism>
<accession>A0AAN5DIJ8</accession>
<name>A0AAN5DIJ8_9BILA</name>
<dbReference type="EMBL" id="BTRK01000006">
    <property type="protein sequence ID" value="GMR62992.1"/>
    <property type="molecule type" value="Genomic_DNA"/>
</dbReference>
<keyword evidence="3" id="KW-1185">Reference proteome</keyword>
<gene>
    <name evidence="2" type="ORF">PMAYCL1PPCAC_33187</name>
</gene>
<dbReference type="Proteomes" id="UP001328107">
    <property type="component" value="Unassembled WGS sequence"/>
</dbReference>
<feature type="region of interest" description="Disordered" evidence="1">
    <location>
        <begin position="20"/>
        <end position="39"/>
    </location>
</feature>